<evidence type="ECO:0008006" key="5">
    <source>
        <dbReference type="Google" id="ProtNLM"/>
    </source>
</evidence>
<keyword evidence="4" id="KW-1185">Reference proteome</keyword>
<protein>
    <recommendedName>
        <fullName evidence="5">Lipoprotein</fullName>
    </recommendedName>
</protein>
<evidence type="ECO:0000313" key="3">
    <source>
        <dbReference type="EMBL" id="MBB5155180.1"/>
    </source>
</evidence>
<comment type="caution">
    <text evidence="3">The sequence shown here is derived from an EMBL/GenBank/DDBJ whole genome shotgun (WGS) entry which is preliminary data.</text>
</comment>
<feature type="region of interest" description="Disordered" evidence="1">
    <location>
        <begin position="258"/>
        <end position="287"/>
    </location>
</feature>
<reference evidence="3 4" key="1">
    <citation type="submission" date="2020-08" db="EMBL/GenBank/DDBJ databases">
        <title>Sequencing the genomes of 1000 actinobacteria strains.</title>
        <authorList>
            <person name="Klenk H.-P."/>
        </authorList>
    </citation>
    <scope>NUCLEOTIDE SEQUENCE [LARGE SCALE GENOMIC DNA]</scope>
    <source>
        <strain evidence="3 4">DSM 45584</strain>
    </source>
</reference>
<feature type="signal peptide" evidence="2">
    <location>
        <begin position="1"/>
        <end position="25"/>
    </location>
</feature>
<sequence length="287" mass="30233">MPRARTRTAVLPAGLALIAALGACSAELPTQPSALLARPDPRPSAVGMLSQVIGKISERGSVHSSVRGSLGVVGELTAEGAVRYRGPDSDLTFGGQTRTTNSQPPQPIKLSIVDGVGYLNAPMVRPEPNKPWLKIAPGGEDLGAKLLSPALDQLHEAVDPRATFTGVEPATRIQTSAPDTVDGKPTTRYELRIITAQAAEVSADPQQRARFQQAADAGEAELGYQLWLDETGLPARFAATQDVAQAGKVSLTSTYRAWGTPTEIPVPPAEQVGTFRGHSARAPQTPR</sequence>
<dbReference type="Gene3D" id="2.50.20.20">
    <property type="match status" value="1"/>
</dbReference>
<gene>
    <name evidence="3" type="ORF">BJ970_002714</name>
</gene>
<dbReference type="InterPro" id="IPR029046">
    <property type="entry name" value="LolA/LolB/LppX"/>
</dbReference>
<evidence type="ECO:0000256" key="1">
    <source>
        <dbReference type="SAM" id="MobiDB-lite"/>
    </source>
</evidence>
<feature type="chain" id="PRO_5032998298" description="Lipoprotein" evidence="2">
    <location>
        <begin position="26"/>
        <end position="287"/>
    </location>
</feature>
<accession>A0A840Q5M3</accession>
<feature type="compositionally biased region" description="Polar residues" evidence="1">
    <location>
        <begin position="94"/>
        <end position="103"/>
    </location>
</feature>
<dbReference type="PROSITE" id="PS51257">
    <property type="entry name" value="PROKAR_LIPOPROTEIN"/>
    <property type="match status" value="1"/>
</dbReference>
<proteinExistence type="predicted"/>
<dbReference type="RefSeq" id="WP_184726565.1">
    <property type="nucleotide sequence ID" value="NZ_JACHIW010000001.1"/>
</dbReference>
<evidence type="ECO:0000256" key="2">
    <source>
        <dbReference type="SAM" id="SignalP"/>
    </source>
</evidence>
<dbReference type="SUPFAM" id="SSF89392">
    <property type="entry name" value="Prokaryotic lipoproteins and lipoprotein localization factors"/>
    <property type="match status" value="1"/>
</dbReference>
<dbReference type="AlphaFoldDB" id="A0A840Q5M3"/>
<organism evidence="3 4">
    <name type="scientific">Saccharopolyspora phatthalungensis</name>
    <dbReference type="NCBI Taxonomy" id="664693"/>
    <lineage>
        <taxon>Bacteria</taxon>
        <taxon>Bacillati</taxon>
        <taxon>Actinomycetota</taxon>
        <taxon>Actinomycetes</taxon>
        <taxon>Pseudonocardiales</taxon>
        <taxon>Pseudonocardiaceae</taxon>
        <taxon>Saccharopolyspora</taxon>
    </lineage>
</organism>
<dbReference type="EMBL" id="JACHIW010000001">
    <property type="protein sequence ID" value="MBB5155180.1"/>
    <property type="molecule type" value="Genomic_DNA"/>
</dbReference>
<feature type="region of interest" description="Disordered" evidence="1">
    <location>
        <begin position="85"/>
        <end position="107"/>
    </location>
</feature>
<name>A0A840Q5M3_9PSEU</name>
<keyword evidence="2" id="KW-0732">Signal</keyword>
<dbReference type="Proteomes" id="UP000584374">
    <property type="component" value="Unassembled WGS sequence"/>
</dbReference>
<evidence type="ECO:0000313" key="4">
    <source>
        <dbReference type="Proteomes" id="UP000584374"/>
    </source>
</evidence>